<evidence type="ECO:0000256" key="1">
    <source>
        <dbReference type="SAM" id="MobiDB-lite"/>
    </source>
</evidence>
<dbReference type="EMBL" id="VFML01000001">
    <property type="protein sequence ID" value="TQJ05052.1"/>
    <property type="molecule type" value="Genomic_DNA"/>
</dbReference>
<proteinExistence type="predicted"/>
<evidence type="ECO:0000313" key="2">
    <source>
        <dbReference type="EMBL" id="TQJ05052.1"/>
    </source>
</evidence>
<feature type="region of interest" description="Disordered" evidence="1">
    <location>
        <begin position="82"/>
        <end position="139"/>
    </location>
</feature>
<dbReference type="AlphaFoldDB" id="A0A542DPN4"/>
<evidence type="ECO:0000313" key="3">
    <source>
        <dbReference type="Proteomes" id="UP000320876"/>
    </source>
</evidence>
<reference evidence="2 3" key="1">
    <citation type="submission" date="2019-06" db="EMBL/GenBank/DDBJ databases">
        <title>Sequencing the genomes of 1000 actinobacteria strains.</title>
        <authorList>
            <person name="Klenk H.-P."/>
        </authorList>
    </citation>
    <scope>NUCLEOTIDE SEQUENCE [LARGE SCALE GENOMIC DNA]</scope>
    <source>
        <strain evidence="2 3">DSM 45679</strain>
    </source>
</reference>
<comment type="caution">
    <text evidence="2">The sequence shown here is derived from an EMBL/GenBank/DDBJ whole genome shotgun (WGS) entry which is preliminary data.</text>
</comment>
<dbReference type="RefSeq" id="WP_142000643.1">
    <property type="nucleotide sequence ID" value="NZ_VFML01000001.1"/>
</dbReference>
<name>A0A542DPN4_AMYCI</name>
<feature type="compositionally biased region" description="Basic residues" evidence="1">
    <location>
        <begin position="86"/>
        <end position="95"/>
    </location>
</feature>
<protein>
    <submittedName>
        <fullName evidence="2">Uncharacterized protein</fullName>
    </submittedName>
</protein>
<sequence length="139" mass="14916">MATPDEIERRVEDNDAARSAKRAAAAKRVGELAQRRADIADQLADIERELGDVLAESTDVIGNDELAKFTDIPLADLNQWLDGRKTTRTKRKKSTGGRAAAKNSPNHGSPPAKTPTVPEPATPRSVATDAPARVHAEVT</sequence>
<gene>
    <name evidence="2" type="ORF">FB471_4873</name>
</gene>
<accession>A0A542DPN4</accession>
<keyword evidence="3" id="KW-1185">Reference proteome</keyword>
<organism evidence="2 3">
    <name type="scientific">Amycolatopsis cihanbeyliensis</name>
    <dbReference type="NCBI Taxonomy" id="1128664"/>
    <lineage>
        <taxon>Bacteria</taxon>
        <taxon>Bacillati</taxon>
        <taxon>Actinomycetota</taxon>
        <taxon>Actinomycetes</taxon>
        <taxon>Pseudonocardiales</taxon>
        <taxon>Pseudonocardiaceae</taxon>
        <taxon>Amycolatopsis</taxon>
    </lineage>
</organism>
<dbReference type="OrthoDB" id="3629316at2"/>
<dbReference type="Proteomes" id="UP000320876">
    <property type="component" value="Unassembled WGS sequence"/>
</dbReference>